<keyword evidence="2" id="KW-1185">Reference proteome</keyword>
<dbReference type="RefSeq" id="WP_238462759.1">
    <property type="nucleotide sequence ID" value="NZ_JAKLJA010000003.1"/>
</dbReference>
<sequence>MSEERLKAWGYFHDWCLDSVTVGPNAEPRELTLGLYVGNRRAAITFSGVTCVSVEHFGLLNIVYGIHIVPPADSKYARASAVLERGERLSHRKAALLAFVYSTLGAEIAIECDSVVAQEVE</sequence>
<dbReference type="EMBL" id="JAKLJA010000003">
    <property type="protein sequence ID" value="MCG5073025.1"/>
    <property type="molecule type" value="Genomic_DNA"/>
</dbReference>
<name>A0A9X1RM71_9BURK</name>
<protein>
    <submittedName>
        <fullName evidence="1">Uncharacterized protein</fullName>
    </submittedName>
</protein>
<gene>
    <name evidence="1" type="ORF">L5014_06530</name>
</gene>
<proteinExistence type="predicted"/>
<accession>A0A9X1RM71</accession>
<comment type="caution">
    <text evidence="1">The sequence shown here is derived from an EMBL/GenBank/DDBJ whole genome shotgun (WGS) entry which is preliminary data.</text>
</comment>
<dbReference type="Proteomes" id="UP001139308">
    <property type="component" value="Unassembled WGS sequence"/>
</dbReference>
<evidence type="ECO:0000313" key="2">
    <source>
        <dbReference type="Proteomes" id="UP001139308"/>
    </source>
</evidence>
<organism evidence="1 2">
    <name type="scientific">Paraburkholderia tagetis</name>
    <dbReference type="NCBI Taxonomy" id="2913261"/>
    <lineage>
        <taxon>Bacteria</taxon>
        <taxon>Pseudomonadati</taxon>
        <taxon>Pseudomonadota</taxon>
        <taxon>Betaproteobacteria</taxon>
        <taxon>Burkholderiales</taxon>
        <taxon>Burkholderiaceae</taxon>
        <taxon>Paraburkholderia</taxon>
    </lineage>
</organism>
<evidence type="ECO:0000313" key="1">
    <source>
        <dbReference type="EMBL" id="MCG5073025.1"/>
    </source>
</evidence>
<dbReference type="AlphaFoldDB" id="A0A9X1RM71"/>
<reference evidence="1" key="1">
    <citation type="submission" date="2022-01" db="EMBL/GenBank/DDBJ databases">
        <title>Genome sequence and assembly of Parabukholderia sp. RG36.</title>
        <authorList>
            <person name="Chhetri G."/>
        </authorList>
    </citation>
    <scope>NUCLEOTIDE SEQUENCE</scope>
    <source>
        <strain evidence="1">RG36</strain>
    </source>
</reference>